<dbReference type="PANTHER" id="PTHR15382:SF8">
    <property type="entry name" value="CANOPY B"/>
    <property type="match status" value="1"/>
</dbReference>
<reference evidence="5" key="2">
    <citation type="submission" date="2023-11" db="UniProtKB">
        <authorList>
            <consortium name="WormBaseParasite"/>
        </authorList>
    </citation>
    <scope>IDENTIFICATION</scope>
</reference>
<reference evidence="4" key="1">
    <citation type="submission" date="2022-06" db="EMBL/GenBank/DDBJ databases">
        <authorList>
            <person name="Berger JAMES D."/>
            <person name="Berger JAMES D."/>
        </authorList>
    </citation>
    <scope>NUCLEOTIDE SEQUENCE [LARGE SCALE GENOMIC DNA]</scope>
</reference>
<dbReference type="WBParaSite" id="TREG1_17430.2">
    <property type="protein sequence ID" value="TREG1_17430.2"/>
    <property type="gene ID" value="TREG1_17430"/>
</dbReference>
<dbReference type="PANTHER" id="PTHR15382">
    <property type="entry name" value="CTG4A-RELATED"/>
    <property type="match status" value="1"/>
</dbReference>
<keyword evidence="2" id="KW-0732">Signal</keyword>
<name>A0AA85JCR8_TRIRE</name>
<organism evidence="4 5">
    <name type="scientific">Trichobilharzia regenti</name>
    <name type="common">Nasal bird schistosome</name>
    <dbReference type="NCBI Taxonomy" id="157069"/>
    <lineage>
        <taxon>Eukaryota</taxon>
        <taxon>Metazoa</taxon>
        <taxon>Spiralia</taxon>
        <taxon>Lophotrochozoa</taxon>
        <taxon>Platyhelminthes</taxon>
        <taxon>Trematoda</taxon>
        <taxon>Digenea</taxon>
        <taxon>Strigeidida</taxon>
        <taxon>Schistosomatoidea</taxon>
        <taxon>Schistosomatidae</taxon>
        <taxon>Trichobilharzia</taxon>
    </lineage>
</organism>
<dbReference type="Proteomes" id="UP000050795">
    <property type="component" value="Unassembled WGS sequence"/>
</dbReference>
<evidence type="ECO:0000256" key="1">
    <source>
        <dbReference type="ARBA" id="ARBA00007285"/>
    </source>
</evidence>
<accession>A0AA85JCR8</accession>
<evidence type="ECO:0000313" key="4">
    <source>
        <dbReference type="Proteomes" id="UP000050795"/>
    </source>
</evidence>
<dbReference type="InterPro" id="IPR021852">
    <property type="entry name" value="DUF3456"/>
</dbReference>
<evidence type="ECO:0000256" key="2">
    <source>
        <dbReference type="ARBA" id="ARBA00022729"/>
    </source>
</evidence>
<keyword evidence="4" id="KW-1185">Reference proteome</keyword>
<sequence length="169" mass="19798">MHWTLVLIVEIQRKLNTTHRLYSLQLILIISREIRLLEVLEDPPICNRLLQYKVHKERQDSTRFDKSTPQTMKSLNELVNRGVEVKLDVPFELWDKPSAEVTALFKECIPLVSEYQETIEEWFFNNQNKSLYDYLCRENVLDKSSQGCLDEGRGSQVETSADSHQLQTA</sequence>
<proteinExistence type="inferred from homology"/>
<comment type="similarity">
    <text evidence="1">Belongs to the canopy family.</text>
</comment>
<dbReference type="Pfam" id="PF11938">
    <property type="entry name" value="DUF3456"/>
    <property type="match status" value="1"/>
</dbReference>
<evidence type="ECO:0000259" key="3">
    <source>
        <dbReference type="Pfam" id="PF11938"/>
    </source>
</evidence>
<dbReference type="AlphaFoldDB" id="A0AA85JCR8"/>
<protein>
    <recommendedName>
        <fullName evidence="3">DUF3456 domain-containing protein</fullName>
    </recommendedName>
</protein>
<evidence type="ECO:0000313" key="5">
    <source>
        <dbReference type="WBParaSite" id="TREG1_17430.2"/>
    </source>
</evidence>
<feature type="domain" description="DUF3456" evidence="3">
    <location>
        <begin position="27"/>
        <end position="145"/>
    </location>
</feature>